<evidence type="ECO:0000313" key="12">
    <source>
        <dbReference type="Proteomes" id="UP000242180"/>
    </source>
</evidence>
<dbReference type="Pfam" id="PF00320">
    <property type="entry name" value="GATA"/>
    <property type="match status" value="1"/>
</dbReference>
<evidence type="ECO:0000256" key="9">
    <source>
        <dbReference type="SAM" id="MobiDB-lite"/>
    </source>
</evidence>
<dbReference type="EMBL" id="MCGN01000002">
    <property type="protein sequence ID" value="ORZ00817.1"/>
    <property type="molecule type" value="Genomic_DNA"/>
</dbReference>
<evidence type="ECO:0000256" key="3">
    <source>
        <dbReference type="ARBA" id="ARBA00022771"/>
    </source>
</evidence>
<dbReference type="InterPro" id="IPR013088">
    <property type="entry name" value="Znf_NHR/GATA"/>
</dbReference>
<dbReference type="InterPro" id="IPR039355">
    <property type="entry name" value="Transcription_factor_GATA"/>
</dbReference>
<dbReference type="GO" id="GO:0008270">
    <property type="term" value="F:zinc ion binding"/>
    <property type="evidence" value="ECO:0007669"/>
    <property type="project" value="UniProtKB-KW"/>
</dbReference>
<dbReference type="GO" id="GO:0005634">
    <property type="term" value="C:nucleus"/>
    <property type="evidence" value="ECO:0007669"/>
    <property type="project" value="UniProtKB-SubCell"/>
</dbReference>
<dbReference type="SUPFAM" id="SSF57716">
    <property type="entry name" value="Glucocorticoid receptor-like (DNA-binding domain)"/>
    <property type="match status" value="1"/>
</dbReference>
<dbReference type="SMART" id="SM00401">
    <property type="entry name" value="ZnF_GATA"/>
    <property type="match status" value="1"/>
</dbReference>
<dbReference type="PROSITE" id="PS00344">
    <property type="entry name" value="GATA_ZN_FINGER_1"/>
    <property type="match status" value="1"/>
</dbReference>
<dbReference type="FunFam" id="3.30.50.10:FF:000007">
    <property type="entry name" value="Nitrogen regulatory AreA, N-terminal"/>
    <property type="match status" value="1"/>
</dbReference>
<dbReference type="CDD" id="cd00202">
    <property type="entry name" value="ZnF_GATA"/>
    <property type="match status" value="1"/>
</dbReference>
<dbReference type="GO" id="GO:0000122">
    <property type="term" value="P:negative regulation of transcription by RNA polymerase II"/>
    <property type="evidence" value="ECO:0007669"/>
    <property type="project" value="TreeGrafter"/>
</dbReference>
<feature type="compositionally biased region" description="Low complexity" evidence="9">
    <location>
        <begin position="228"/>
        <end position="237"/>
    </location>
</feature>
<dbReference type="PANTHER" id="PTHR10071">
    <property type="entry name" value="TRANSCRIPTION FACTOR GATA FAMILY MEMBER"/>
    <property type="match status" value="1"/>
</dbReference>
<feature type="compositionally biased region" description="Pro residues" evidence="9">
    <location>
        <begin position="501"/>
        <end position="510"/>
    </location>
</feature>
<feature type="compositionally biased region" description="Low complexity" evidence="9">
    <location>
        <begin position="348"/>
        <end position="357"/>
    </location>
</feature>
<evidence type="ECO:0000256" key="1">
    <source>
        <dbReference type="ARBA" id="ARBA00004123"/>
    </source>
</evidence>
<feature type="region of interest" description="Disordered" evidence="9">
    <location>
        <begin position="218"/>
        <end position="291"/>
    </location>
</feature>
<keyword evidence="12" id="KW-1185">Reference proteome</keyword>
<reference evidence="11 12" key="1">
    <citation type="submission" date="2016-07" db="EMBL/GenBank/DDBJ databases">
        <title>Pervasive Adenine N6-methylation of Active Genes in Fungi.</title>
        <authorList>
            <consortium name="DOE Joint Genome Institute"/>
            <person name="Mondo S.J."/>
            <person name="Dannebaum R.O."/>
            <person name="Kuo R.C."/>
            <person name="Labutti K."/>
            <person name="Haridas S."/>
            <person name="Kuo A."/>
            <person name="Salamov A."/>
            <person name="Ahrendt S.R."/>
            <person name="Lipzen A."/>
            <person name="Sullivan W."/>
            <person name="Andreopoulos W.B."/>
            <person name="Clum A."/>
            <person name="Lindquist E."/>
            <person name="Daum C."/>
            <person name="Ramamoorthy G.K."/>
            <person name="Gryganskyi A."/>
            <person name="Culley D."/>
            <person name="Magnuson J.K."/>
            <person name="James T.Y."/>
            <person name="O'Malley M.A."/>
            <person name="Stajich J.E."/>
            <person name="Spatafora J.W."/>
            <person name="Visel A."/>
            <person name="Grigoriev I.V."/>
        </authorList>
    </citation>
    <scope>NUCLEOTIDE SEQUENCE [LARGE SCALE GENOMIC DNA]</scope>
    <source>
        <strain evidence="11 12">NRRL 2496</strain>
    </source>
</reference>
<feature type="compositionally biased region" description="Basic and acidic residues" evidence="9">
    <location>
        <begin position="14"/>
        <end position="23"/>
    </location>
</feature>
<dbReference type="InterPro" id="IPR000679">
    <property type="entry name" value="Znf_GATA"/>
</dbReference>
<organism evidence="11 12">
    <name type="scientific">Syncephalastrum racemosum</name>
    <name type="common">Filamentous fungus</name>
    <dbReference type="NCBI Taxonomy" id="13706"/>
    <lineage>
        <taxon>Eukaryota</taxon>
        <taxon>Fungi</taxon>
        <taxon>Fungi incertae sedis</taxon>
        <taxon>Mucoromycota</taxon>
        <taxon>Mucoromycotina</taxon>
        <taxon>Mucoromycetes</taxon>
        <taxon>Mucorales</taxon>
        <taxon>Syncephalastraceae</taxon>
        <taxon>Syncephalastrum</taxon>
    </lineage>
</organism>
<feature type="compositionally biased region" description="Low complexity" evidence="9">
    <location>
        <begin position="270"/>
        <end position="280"/>
    </location>
</feature>
<keyword evidence="7" id="KW-0539">Nucleus</keyword>
<accession>A0A1X2HN80</accession>
<evidence type="ECO:0000256" key="7">
    <source>
        <dbReference type="ARBA" id="ARBA00023242"/>
    </source>
</evidence>
<dbReference type="PRINTS" id="PR00619">
    <property type="entry name" value="GATAZNFINGER"/>
</dbReference>
<evidence type="ECO:0000256" key="6">
    <source>
        <dbReference type="ARBA" id="ARBA00023163"/>
    </source>
</evidence>
<evidence type="ECO:0000256" key="2">
    <source>
        <dbReference type="ARBA" id="ARBA00022723"/>
    </source>
</evidence>
<dbReference type="Proteomes" id="UP000242180">
    <property type="component" value="Unassembled WGS sequence"/>
</dbReference>
<feature type="compositionally biased region" description="Polar residues" evidence="9">
    <location>
        <begin position="218"/>
        <end position="227"/>
    </location>
</feature>
<dbReference type="Gene3D" id="3.30.50.10">
    <property type="entry name" value="Erythroid Transcription Factor GATA-1, subunit A"/>
    <property type="match status" value="1"/>
</dbReference>
<dbReference type="PANTHER" id="PTHR10071:SF281">
    <property type="entry name" value="BOX A-BINDING FACTOR-RELATED"/>
    <property type="match status" value="1"/>
</dbReference>
<feature type="compositionally biased region" description="Low complexity" evidence="9">
    <location>
        <begin position="587"/>
        <end position="601"/>
    </location>
</feature>
<feature type="region of interest" description="Disordered" evidence="9">
    <location>
        <begin position="484"/>
        <end position="549"/>
    </location>
</feature>
<feature type="region of interest" description="Disordered" evidence="9">
    <location>
        <begin position="586"/>
        <end position="636"/>
    </location>
</feature>
<feature type="compositionally biased region" description="Low complexity" evidence="9">
    <location>
        <begin position="511"/>
        <end position="547"/>
    </location>
</feature>
<dbReference type="InParanoid" id="A0A1X2HN80"/>
<dbReference type="OrthoDB" id="515401at2759"/>
<dbReference type="PROSITE" id="PS50114">
    <property type="entry name" value="GATA_ZN_FINGER_2"/>
    <property type="match status" value="1"/>
</dbReference>
<feature type="compositionally biased region" description="Basic and acidic residues" evidence="9">
    <location>
        <begin position="85"/>
        <end position="96"/>
    </location>
</feature>
<feature type="domain" description="GATA-type" evidence="10">
    <location>
        <begin position="385"/>
        <end position="438"/>
    </location>
</feature>
<keyword evidence="2" id="KW-0479">Metal-binding</keyword>
<evidence type="ECO:0000313" key="11">
    <source>
        <dbReference type="EMBL" id="ORZ00817.1"/>
    </source>
</evidence>
<evidence type="ECO:0000256" key="8">
    <source>
        <dbReference type="PROSITE-ProRule" id="PRU00094"/>
    </source>
</evidence>
<gene>
    <name evidence="11" type="ORF">BCR43DRAFT_469117</name>
</gene>
<name>A0A1X2HN80_SYNRA</name>
<feature type="region of interest" description="Disordered" evidence="9">
    <location>
        <begin position="437"/>
        <end position="459"/>
    </location>
</feature>
<dbReference type="InterPro" id="IPR013860">
    <property type="entry name" value="AreA_GATA"/>
</dbReference>
<evidence type="ECO:0000256" key="4">
    <source>
        <dbReference type="ARBA" id="ARBA00022833"/>
    </source>
</evidence>
<keyword evidence="5" id="KW-0805">Transcription regulation</keyword>
<sequence>MPPPPRLSSPSKMKHTELADRLLSDTLFPDGSSATSSDSGEPGEKDPLASRVWRLYTKAKDNLPNGARMENLTWRMMAMTLKKKEKDQLEKDRDDGSAMVIDDDGQSPAASAISIAHPSSPPEADDTTALLSSSAPPYMVEFFPQEPSAATHFHSTIAAAADRNVMVLGSTRALSSAGIDSSMTSLDTVIEEDQSRELSQSVPAFNPFMSYAPHQQSRNVLPSTYDPSTSISSTSSSSGGGGNGGTSSHFLQPHQSMVPSPPFYFSEMGPTPSSTVSTPSGDMSVPPMVSHAGGLSFEELLAMYEPQQQQQNNHPLPPTPHPADYDPFDPTRILNMQGIRLSPPPSQQQPSQHPSPQDDMAANSSGGEDAPSPQHYPHEPSKSRNTPKTQCTNCQTTTTPLWRRNPQGQPLCNACGLFLKLHGVVRPLSLKTDVIKKRNRNGSSSTANNAVDKHKARQRTVAVAVAGTRRSSDIIDAKFRKRKISSSTWASHHPSIQAAAPYPPPPPLTPAPSSSYASTSSIPSPTSSTSQQQQHSHQQQAQHSQHPALPPAVYSALESIGIHLNSLPAEVLPLIASAASYHAMAKQRQLQEQQQQQQQRRPTQPMSESNNAETSFIRSSTASYAATSFPDQHYHS</sequence>
<dbReference type="GO" id="GO:0000978">
    <property type="term" value="F:RNA polymerase II cis-regulatory region sequence-specific DNA binding"/>
    <property type="evidence" value="ECO:0007669"/>
    <property type="project" value="TreeGrafter"/>
</dbReference>
<dbReference type="GO" id="GO:0045944">
    <property type="term" value="P:positive regulation of transcription by RNA polymerase II"/>
    <property type="evidence" value="ECO:0007669"/>
    <property type="project" value="TreeGrafter"/>
</dbReference>
<feature type="compositionally biased region" description="Polar residues" evidence="9">
    <location>
        <begin position="602"/>
        <end position="630"/>
    </location>
</feature>
<keyword evidence="4" id="KW-0862">Zinc</keyword>
<feature type="region of interest" description="Disordered" evidence="9">
    <location>
        <begin position="1"/>
        <end position="49"/>
    </location>
</feature>
<feature type="compositionally biased region" description="Polar residues" evidence="9">
    <location>
        <begin position="249"/>
        <end position="258"/>
    </location>
</feature>
<evidence type="ECO:0000256" key="5">
    <source>
        <dbReference type="ARBA" id="ARBA00023015"/>
    </source>
</evidence>
<protein>
    <recommendedName>
        <fullName evidence="10">GATA-type domain-containing protein</fullName>
    </recommendedName>
</protein>
<comment type="caution">
    <text evidence="11">The sequence shown here is derived from an EMBL/GenBank/DDBJ whole genome shotgun (WGS) entry which is preliminary data.</text>
</comment>
<dbReference type="GO" id="GO:0000981">
    <property type="term" value="F:DNA-binding transcription factor activity, RNA polymerase II-specific"/>
    <property type="evidence" value="ECO:0007669"/>
    <property type="project" value="TreeGrafter"/>
</dbReference>
<feature type="region of interest" description="Disordered" evidence="9">
    <location>
        <begin position="307"/>
        <end position="392"/>
    </location>
</feature>
<keyword evidence="6" id="KW-0804">Transcription</keyword>
<dbReference type="STRING" id="13706.A0A1X2HN80"/>
<dbReference type="Pfam" id="PF08550">
    <property type="entry name" value="GATA_AreA"/>
    <property type="match status" value="1"/>
</dbReference>
<dbReference type="AlphaFoldDB" id="A0A1X2HN80"/>
<evidence type="ECO:0000259" key="10">
    <source>
        <dbReference type="PROSITE" id="PS50114"/>
    </source>
</evidence>
<comment type="subcellular location">
    <subcellularLocation>
        <location evidence="1">Nucleus</location>
    </subcellularLocation>
</comment>
<feature type="region of interest" description="Disordered" evidence="9">
    <location>
        <begin position="85"/>
        <end position="130"/>
    </location>
</feature>
<proteinExistence type="predicted"/>
<feature type="compositionally biased region" description="Low complexity" evidence="9">
    <location>
        <begin position="107"/>
        <end position="118"/>
    </location>
</feature>
<keyword evidence="3 8" id="KW-0863">Zinc-finger</keyword>